<dbReference type="PANTHER" id="PTHR15237">
    <property type="entry name" value="DNA REPAIR PROTEIN RAD9"/>
    <property type="match status" value="1"/>
</dbReference>
<gene>
    <name evidence="1" type="ORF">TrST_g11024</name>
</gene>
<dbReference type="EMBL" id="BRXY01000005">
    <property type="protein sequence ID" value="GMH51722.1"/>
    <property type="molecule type" value="Genomic_DNA"/>
</dbReference>
<dbReference type="SUPFAM" id="SSF55979">
    <property type="entry name" value="DNA clamp"/>
    <property type="match status" value="1"/>
</dbReference>
<dbReference type="AlphaFoldDB" id="A0A9W7DR80"/>
<name>A0A9W7DR80_9STRA</name>
<evidence type="ECO:0000313" key="2">
    <source>
        <dbReference type="Proteomes" id="UP001165085"/>
    </source>
</evidence>
<accession>A0A9W7DR80</accession>
<dbReference type="GO" id="GO:0031573">
    <property type="term" value="P:mitotic intra-S DNA damage checkpoint signaling"/>
    <property type="evidence" value="ECO:0007669"/>
    <property type="project" value="TreeGrafter"/>
</dbReference>
<keyword evidence="2" id="KW-1185">Reference proteome</keyword>
<dbReference type="GO" id="GO:0000076">
    <property type="term" value="P:DNA replication checkpoint signaling"/>
    <property type="evidence" value="ECO:0007669"/>
    <property type="project" value="TreeGrafter"/>
</dbReference>
<dbReference type="Pfam" id="PF04139">
    <property type="entry name" value="Rad9"/>
    <property type="match status" value="1"/>
</dbReference>
<comment type="caution">
    <text evidence="1">The sequence shown here is derived from an EMBL/GenBank/DDBJ whole genome shotgun (WGS) entry which is preliminary data.</text>
</comment>
<dbReference type="InterPro" id="IPR007268">
    <property type="entry name" value="Rad9/Ddc1"/>
</dbReference>
<dbReference type="OrthoDB" id="10621192at2759"/>
<protein>
    <submittedName>
        <fullName evidence="1">Uncharacterized protein</fullName>
    </submittedName>
</protein>
<dbReference type="InterPro" id="IPR046938">
    <property type="entry name" value="DNA_clamp_sf"/>
</dbReference>
<dbReference type="GO" id="GO:0006281">
    <property type="term" value="P:DNA repair"/>
    <property type="evidence" value="ECO:0007669"/>
    <property type="project" value="TreeGrafter"/>
</dbReference>
<dbReference type="GO" id="GO:0030896">
    <property type="term" value="C:checkpoint clamp complex"/>
    <property type="evidence" value="ECO:0007669"/>
    <property type="project" value="InterPro"/>
</dbReference>
<dbReference type="Proteomes" id="UP001165085">
    <property type="component" value="Unassembled WGS sequence"/>
</dbReference>
<dbReference type="GO" id="GO:0071479">
    <property type="term" value="P:cellular response to ionizing radiation"/>
    <property type="evidence" value="ECO:0007669"/>
    <property type="project" value="TreeGrafter"/>
</dbReference>
<evidence type="ECO:0000313" key="1">
    <source>
        <dbReference type="EMBL" id="GMH51722.1"/>
    </source>
</evidence>
<dbReference type="Gene3D" id="3.70.10.10">
    <property type="match status" value="1"/>
</dbReference>
<proteinExistence type="predicted"/>
<sequence>MPSLSLLLPSSSIRPFSSSISCLHKIGRTIFLESSSTHLTLRTLNDTKSSFMKISFTSSFFLTLNPPSSSKRKRTPSSDSFVCQIPSKNLYNILRHPRSNVVTLKIETQRKGVYVEDSDDEDEGEEECLVLSFKMEVRLNKKEEGE</sequence>
<dbReference type="PANTHER" id="PTHR15237:SF0">
    <property type="entry name" value="CELL CYCLE CHECKPOINT CONTROL PROTEIN"/>
    <property type="match status" value="1"/>
</dbReference>
<reference evidence="2" key="1">
    <citation type="journal article" date="2023" name="Commun. Biol.">
        <title>Genome analysis of Parmales, the sister group of diatoms, reveals the evolutionary specialization of diatoms from phago-mixotrophs to photoautotrophs.</title>
        <authorList>
            <person name="Ban H."/>
            <person name="Sato S."/>
            <person name="Yoshikawa S."/>
            <person name="Yamada K."/>
            <person name="Nakamura Y."/>
            <person name="Ichinomiya M."/>
            <person name="Sato N."/>
            <person name="Blanc-Mathieu R."/>
            <person name="Endo H."/>
            <person name="Kuwata A."/>
            <person name="Ogata H."/>
        </authorList>
    </citation>
    <scope>NUCLEOTIDE SEQUENCE [LARGE SCALE GENOMIC DNA]</scope>
    <source>
        <strain evidence="2">NIES 3701</strain>
    </source>
</reference>
<organism evidence="1 2">
    <name type="scientific">Triparma strigata</name>
    <dbReference type="NCBI Taxonomy" id="1606541"/>
    <lineage>
        <taxon>Eukaryota</taxon>
        <taxon>Sar</taxon>
        <taxon>Stramenopiles</taxon>
        <taxon>Ochrophyta</taxon>
        <taxon>Bolidophyceae</taxon>
        <taxon>Parmales</taxon>
        <taxon>Triparmaceae</taxon>
        <taxon>Triparma</taxon>
    </lineage>
</organism>